<feature type="signal peptide" evidence="1">
    <location>
        <begin position="1"/>
        <end position="19"/>
    </location>
</feature>
<dbReference type="GO" id="GO:0003676">
    <property type="term" value="F:nucleic acid binding"/>
    <property type="evidence" value="ECO:0007669"/>
    <property type="project" value="InterPro"/>
</dbReference>
<dbReference type="Pfam" id="PF01223">
    <property type="entry name" value="Endonuclease_NS"/>
    <property type="match status" value="1"/>
</dbReference>
<dbReference type="InParanoid" id="A0A6P9DJW0"/>
<evidence type="ECO:0000259" key="2">
    <source>
        <dbReference type="SMART" id="SM00477"/>
    </source>
</evidence>
<feature type="chain" id="PRO_5027791861" evidence="1">
    <location>
        <begin position="20"/>
        <end position="273"/>
    </location>
</feature>
<protein>
    <submittedName>
        <fullName evidence="5">Endonuclease domain-containing 1 protein-like</fullName>
    </submittedName>
</protein>
<feature type="domain" description="ENPP1-3/EXOG-like endonuclease/phosphodiesterase" evidence="2">
    <location>
        <begin position="55"/>
        <end position="252"/>
    </location>
</feature>
<dbReference type="GeneID" id="117676827"/>
<dbReference type="KEGG" id="pgut:117676827"/>
<reference evidence="5" key="1">
    <citation type="submission" date="2025-08" db="UniProtKB">
        <authorList>
            <consortium name="RefSeq"/>
        </authorList>
    </citation>
    <scope>IDENTIFICATION</scope>
    <source>
        <tissue evidence="5">Blood</tissue>
    </source>
</reference>
<organism evidence="4 5">
    <name type="scientific">Pantherophis guttatus</name>
    <name type="common">Corn snake</name>
    <name type="synonym">Elaphe guttata</name>
    <dbReference type="NCBI Taxonomy" id="94885"/>
    <lineage>
        <taxon>Eukaryota</taxon>
        <taxon>Metazoa</taxon>
        <taxon>Chordata</taxon>
        <taxon>Craniata</taxon>
        <taxon>Vertebrata</taxon>
        <taxon>Euteleostomi</taxon>
        <taxon>Lepidosauria</taxon>
        <taxon>Squamata</taxon>
        <taxon>Bifurcata</taxon>
        <taxon>Unidentata</taxon>
        <taxon>Episquamata</taxon>
        <taxon>Toxicofera</taxon>
        <taxon>Serpentes</taxon>
        <taxon>Colubroidea</taxon>
        <taxon>Colubridae</taxon>
        <taxon>Colubrinae</taxon>
        <taxon>Pantherophis</taxon>
    </lineage>
</organism>
<proteinExistence type="predicted"/>
<dbReference type="GO" id="GO:0046872">
    <property type="term" value="F:metal ion binding"/>
    <property type="evidence" value="ECO:0007669"/>
    <property type="project" value="InterPro"/>
</dbReference>
<keyword evidence="1" id="KW-0732">Signal</keyword>
<evidence type="ECO:0000313" key="4">
    <source>
        <dbReference type="Proteomes" id="UP001652622"/>
    </source>
</evidence>
<keyword evidence="4" id="KW-1185">Reference proteome</keyword>
<evidence type="ECO:0000259" key="3">
    <source>
        <dbReference type="SMART" id="SM00892"/>
    </source>
</evidence>
<dbReference type="OrthoDB" id="69221at2759"/>
<dbReference type="SMART" id="SM00892">
    <property type="entry name" value="Endonuclease_NS"/>
    <property type="match status" value="1"/>
</dbReference>
<dbReference type="InterPro" id="IPR001604">
    <property type="entry name" value="Endo_G_ENPP1-like_dom"/>
</dbReference>
<dbReference type="Gene3D" id="3.40.570.10">
    <property type="entry name" value="Extracellular Endonuclease, subunit A"/>
    <property type="match status" value="1"/>
</dbReference>
<dbReference type="PANTHER" id="PTHR21472:SF26">
    <property type="entry name" value="ENDONUCLEASE DOMAIN CONTAINING 1"/>
    <property type="match status" value="1"/>
</dbReference>
<dbReference type="Proteomes" id="UP001652622">
    <property type="component" value="Unplaced"/>
</dbReference>
<gene>
    <name evidence="5" type="primary">LOC117676827</name>
</gene>
<feature type="domain" description="DNA/RNA non-specific endonuclease/pyrophosphatase/phosphodiesterase" evidence="3">
    <location>
        <begin position="54"/>
        <end position="261"/>
    </location>
</feature>
<dbReference type="InterPro" id="IPR044929">
    <property type="entry name" value="DNA/RNA_non-sp_Endonuclease_sf"/>
</dbReference>
<dbReference type="RefSeq" id="XP_034292516.1">
    <property type="nucleotide sequence ID" value="XM_034436625.2"/>
</dbReference>
<evidence type="ECO:0000256" key="1">
    <source>
        <dbReference type="SAM" id="SignalP"/>
    </source>
</evidence>
<dbReference type="SUPFAM" id="SSF54060">
    <property type="entry name" value="His-Me finger endonucleases"/>
    <property type="match status" value="1"/>
</dbReference>
<name>A0A6P9DJW0_PANGU</name>
<dbReference type="InterPro" id="IPR044925">
    <property type="entry name" value="His-Me_finger_sf"/>
</dbReference>
<dbReference type="OMA" id="NMVPQDQ"/>
<dbReference type="SMART" id="SM00477">
    <property type="entry name" value="NUC"/>
    <property type="match status" value="1"/>
</dbReference>
<dbReference type="PANTHER" id="PTHR21472">
    <property type="entry name" value="ENDONUCLEASE DOMAIN-CONTAINING 1 PROTEIN ENDOD1"/>
    <property type="match status" value="1"/>
</dbReference>
<evidence type="ECO:0000313" key="5">
    <source>
        <dbReference type="RefSeq" id="XP_034292516.1"/>
    </source>
</evidence>
<sequence>MLLLWIFSLAASFLLPATGEVVHNFSTCSDFFLDGTPPQLERENTSRICQMYKNQYRFATLYDRKGRIPVFSAYKYQPGKGKRINNWKIEPQLALPENQQRRSMESEKTCNISEEILKKSQAVVKDYKNCANFDRGHLLPVSHQGDQDSKDATFTLTNIVPQFCHLNKNKWAEYENNMKNYTRGCLNTYVIVGVVPGNNVLNRRVNIPSYIWAAACCVLQNNQRKSWAVLAQNNVDKVDYHTLEELQAQLSNLYGNRTDLFNNACNATSGLQN</sequence>
<dbReference type="GO" id="GO:0016787">
    <property type="term" value="F:hydrolase activity"/>
    <property type="evidence" value="ECO:0007669"/>
    <property type="project" value="InterPro"/>
</dbReference>
<dbReference type="AlphaFoldDB" id="A0A6P9DJW0"/>
<dbReference type="InterPro" id="IPR039015">
    <property type="entry name" value="ENDOD1"/>
</dbReference>
<accession>A0A6P9DJW0</accession>
<dbReference type="InterPro" id="IPR020821">
    <property type="entry name" value="ENPP1-3/EXOG-like_nuc-like"/>
</dbReference>